<protein>
    <recommendedName>
        <fullName evidence="1">DUF3644 domain-containing protein</fullName>
    </recommendedName>
</protein>
<evidence type="ECO:0000313" key="2">
    <source>
        <dbReference type="EMBL" id="KXF81556.1"/>
    </source>
</evidence>
<sequence>MSSKKWAKVDKAYDFFLKKFKEGKVFSLQELSDETGWSNSTVTTYLRKKWTSLLEQVEGGYKVTEVVTTYSKTTFRQHQSQNDEVEKLLHQVLLEKAVSACVSAIEIYNKPNFQHREETFSILMTNAWELLLKAKLIKDSGEEPSAIYVKNREHFVISPSGNHKTISLGVALNRLQAQGKVPIVVGDNIKLLMNIRDDSVHFMCGDLELSTRIQEIGTAALKNFMTLTMDWFKYDFSRYNFYLMPVSFFHLSDVASFSVDNEVKSNLLNYLKAVEKEHESEKDANYAISLKLHTKLVKTTNDEALQVRLTNDPDAPEIVLSEEDALRNYPHDYHELIDILKERYTNFKQNSKFHDQMRTLKAEGERYCKVRRLDPDNPNSINKTFYHNRVIDQFDQWYERVKVK</sequence>
<dbReference type="AlphaFoldDB" id="A0A135I7X6"/>
<dbReference type="InterPro" id="IPR022104">
    <property type="entry name" value="DUF3644"/>
</dbReference>
<dbReference type="Proteomes" id="UP000070529">
    <property type="component" value="Unassembled WGS sequence"/>
</dbReference>
<dbReference type="EMBL" id="LNTY01000034">
    <property type="protein sequence ID" value="KXF81556.1"/>
    <property type="molecule type" value="Genomic_DNA"/>
</dbReference>
<organism evidence="2 3">
    <name type="scientific">Enterovibrio coralii</name>
    <dbReference type="NCBI Taxonomy" id="294935"/>
    <lineage>
        <taxon>Bacteria</taxon>
        <taxon>Pseudomonadati</taxon>
        <taxon>Pseudomonadota</taxon>
        <taxon>Gammaproteobacteria</taxon>
        <taxon>Vibrionales</taxon>
        <taxon>Vibrionaceae</taxon>
        <taxon>Enterovibrio</taxon>
    </lineage>
</organism>
<keyword evidence="3" id="KW-1185">Reference proteome</keyword>
<dbReference type="STRING" id="294935.ATN88_02400"/>
<reference evidence="2 3" key="1">
    <citation type="submission" date="2015-11" db="EMBL/GenBank/DDBJ databases">
        <title>Genomic Taxonomy of the Vibrionaceae.</title>
        <authorList>
            <person name="Gomez-Gil B."/>
            <person name="Enciso-Ibarra J."/>
        </authorList>
    </citation>
    <scope>NUCLEOTIDE SEQUENCE [LARGE SCALE GENOMIC DNA]</scope>
    <source>
        <strain evidence="2 3">CAIM 912</strain>
    </source>
</reference>
<feature type="domain" description="DUF3644" evidence="1">
    <location>
        <begin position="93"/>
        <end position="277"/>
    </location>
</feature>
<dbReference type="OrthoDB" id="1551227at2"/>
<name>A0A135I7X6_9GAMM</name>
<evidence type="ECO:0000313" key="3">
    <source>
        <dbReference type="Proteomes" id="UP000070529"/>
    </source>
</evidence>
<dbReference type="RefSeq" id="WP_067416771.1">
    <property type="nucleotide sequence ID" value="NZ_LNTY01000034.1"/>
</dbReference>
<accession>A0A135I7X6</accession>
<dbReference type="Pfam" id="PF12358">
    <property type="entry name" value="DUF3644"/>
    <property type="match status" value="1"/>
</dbReference>
<gene>
    <name evidence="2" type="ORF">ATN88_02400</name>
</gene>
<proteinExistence type="predicted"/>
<comment type="caution">
    <text evidence="2">The sequence shown here is derived from an EMBL/GenBank/DDBJ whole genome shotgun (WGS) entry which is preliminary data.</text>
</comment>
<evidence type="ECO:0000259" key="1">
    <source>
        <dbReference type="Pfam" id="PF12358"/>
    </source>
</evidence>